<keyword evidence="1" id="KW-0472">Membrane</keyword>
<dbReference type="EMBL" id="JAARRL010000004">
    <property type="protein sequence ID" value="MBC1499694.1"/>
    <property type="molecule type" value="Genomic_DNA"/>
</dbReference>
<keyword evidence="1" id="KW-0812">Transmembrane</keyword>
<dbReference type="Proteomes" id="UP000564536">
    <property type="component" value="Unassembled WGS sequence"/>
</dbReference>
<gene>
    <name evidence="2" type="ORF">HB943_03690</name>
</gene>
<evidence type="ECO:0000313" key="2">
    <source>
        <dbReference type="EMBL" id="MBC1499694.1"/>
    </source>
</evidence>
<dbReference type="AlphaFoldDB" id="A0A841Z315"/>
<evidence type="ECO:0000313" key="3">
    <source>
        <dbReference type="Proteomes" id="UP000564536"/>
    </source>
</evidence>
<dbReference type="RefSeq" id="WP_185424698.1">
    <property type="nucleotide sequence ID" value="NZ_JAARRL010000004.1"/>
</dbReference>
<keyword evidence="1" id="KW-1133">Transmembrane helix</keyword>
<feature type="transmembrane region" description="Helical" evidence="1">
    <location>
        <begin position="37"/>
        <end position="56"/>
    </location>
</feature>
<accession>A0A841Z315</accession>
<proteinExistence type="predicted"/>
<evidence type="ECO:0000256" key="1">
    <source>
        <dbReference type="SAM" id="Phobius"/>
    </source>
</evidence>
<protein>
    <submittedName>
        <fullName evidence="2">Uncharacterized protein</fullName>
    </submittedName>
</protein>
<sequence>MKKIVDDAFVALGMIFLVLIVASYFTEIGDFVYNGRTYLLVLFIAIIIGRYLRLIVSAKRHSKG</sequence>
<name>A0A841Z315_9LIST</name>
<feature type="transmembrane region" description="Helical" evidence="1">
    <location>
        <begin position="7"/>
        <end position="25"/>
    </location>
</feature>
<comment type="caution">
    <text evidence="2">The sequence shown here is derived from an EMBL/GenBank/DDBJ whole genome shotgun (WGS) entry which is preliminary data.</text>
</comment>
<reference evidence="2 3" key="1">
    <citation type="submission" date="2020-03" db="EMBL/GenBank/DDBJ databases">
        <title>Soil Listeria distribution.</title>
        <authorList>
            <person name="Liao J."/>
            <person name="Wiedmann M."/>
        </authorList>
    </citation>
    <scope>NUCLEOTIDE SEQUENCE [LARGE SCALE GENOMIC DNA]</scope>
    <source>
        <strain evidence="2 3">FSL L7-1523</strain>
    </source>
</reference>
<organism evidence="2 3">
    <name type="scientific">Listeria weihenstephanensis</name>
    <dbReference type="NCBI Taxonomy" id="1006155"/>
    <lineage>
        <taxon>Bacteria</taxon>
        <taxon>Bacillati</taxon>
        <taxon>Bacillota</taxon>
        <taxon>Bacilli</taxon>
        <taxon>Bacillales</taxon>
        <taxon>Listeriaceae</taxon>
        <taxon>Listeria</taxon>
    </lineage>
</organism>